<dbReference type="AlphaFoldDB" id="A0A2C6KHC4"/>
<feature type="non-terminal residue" evidence="2">
    <location>
        <position position="151"/>
    </location>
</feature>
<evidence type="ECO:0000313" key="2">
    <source>
        <dbReference type="EMBL" id="PHJ16058.1"/>
    </source>
</evidence>
<gene>
    <name evidence="2" type="ORF">CSUI_010129</name>
</gene>
<evidence type="ECO:0000256" key="1">
    <source>
        <dbReference type="SAM" id="MobiDB-lite"/>
    </source>
</evidence>
<dbReference type="VEuPathDB" id="ToxoDB:CSUI_010129"/>
<name>A0A2C6KHC4_9APIC</name>
<proteinExistence type="predicted"/>
<reference evidence="2 3" key="1">
    <citation type="journal article" date="2017" name="Int. J. Parasitol.">
        <title>The genome of the protozoan parasite Cystoisospora suis and a reverse vaccinology approach to identify vaccine candidates.</title>
        <authorList>
            <person name="Palmieri N."/>
            <person name="Shrestha A."/>
            <person name="Ruttkowski B."/>
            <person name="Beck T."/>
            <person name="Vogl C."/>
            <person name="Tomley F."/>
            <person name="Blake D.P."/>
            <person name="Joachim A."/>
        </authorList>
    </citation>
    <scope>NUCLEOTIDE SEQUENCE [LARGE SCALE GENOMIC DNA]</scope>
    <source>
        <strain evidence="2 3">Wien I</strain>
    </source>
</reference>
<dbReference type="RefSeq" id="XP_067917790.1">
    <property type="nucleotide sequence ID" value="XM_068070234.1"/>
</dbReference>
<evidence type="ECO:0000313" key="3">
    <source>
        <dbReference type="Proteomes" id="UP000221165"/>
    </source>
</evidence>
<dbReference type="Proteomes" id="UP000221165">
    <property type="component" value="Unassembled WGS sequence"/>
</dbReference>
<organism evidence="2 3">
    <name type="scientific">Cystoisospora suis</name>
    <dbReference type="NCBI Taxonomy" id="483139"/>
    <lineage>
        <taxon>Eukaryota</taxon>
        <taxon>Sar</taxon>
        <taxon>Alveolata</taxon>
        <taxon>Apicomplexa</taxon>
        <taxon>Conoidasida</taxon>
        <taxon>Coccidia</taxon>
        <taxon>Eucoccidiorida</taxon>
        <taxon>Eimeriorina</taxon>
        <taxon>Sarcocystidae</taxon>
        <taxon>Cystoisospora</taxon>
    </lineage>
</organism>
<sequence>MAPPSKKQKWRRVDLSTTEEYLDEKALHEKVDLLETQGNLFTLDTEGCDPLKNLSHRARRIFEESREKDPHSSHQEKKSEGGRHLLNSSEREQDEREEESVKRIVKDTSCLANTKPPLLQVISKHHKKHLLRTMKVRANQDLSQASSSSSS</sequence>
<keyword evidence="3" id="KW-1185">Reference proteome</keyword>
<feature type="compositionally biased region" description="Basic and acidic residues" evidence="1">
    <location>
        <begin position="62"/>
        <end position="106"/>
    </location>
</feature>
<dbReference type="EMBL" id="MIGC01006704">
    <property type="protein sequence ID" value="PHJ16058.1"/>
    <property type="molecule type" value="Genomic_DNA"/>
</dbReference>
<feature type="region of interest" description="Disordered" evidence="1">
    <location>
        <begin position="62"/>
        <end position="109"/>
    </location>
</feature>
<comment type="caution">
    <text evidence="2">The sequence shown here is derived from an EMBL/GenBank/DDBJ whole genome shotgun (WGS) entry which is preliminary data.</text>
</comment>
<accession>A0A2C6KHC4</accession>
<protein>
    <submittedName>
        <fullName evidence="2">Nop53 (60s ribosomal biogenesis) protein</fullName>
    </submittedName>
</protein>
<dbReference type="GeneID" id="94433445"/>